<evidence type="ECO:0000313" key="3">
    <source>
        <dbReference type="Proteomes" id="UP000289437"/>
    </source>
</evidence>
<keyword evidence="1" id="KW-0472">Membrane</keyword>
<dbReference type="Proteomes" id="UP000289437">
    <property type="component" value="Unassembled WGS sequence"/>
</dbReference>
<keyword evidence="3" id="KW-1185">Reference proteome</keyword>
<feature type="transmembrane region" description="Helical" evidence="1">
    <location>
        <begin position="62"/>
        <end position="83"/>
    </location>
</feature>
<dbReference type="AlphaFoldDB" id="A0A4Q0T1F1"/>
<keyword evidence="1" id="KW-1133">Transmembrane helix</keyword>
<reference evidence="3" key="2">
    <citation type="submission" date="2019-02" db="EMBL/GenBank/DDBJ databases">
        <title>Granulicella sibirica sp. nov., a psychrotolerant acidobacterium isolated from an organic soil layer in forested tundra, West Siberia.</title>
        <authorList>
            <person name="Oshkin I.Y."/>
            <person name="Kulichevskaya I.S."/>
            <person name="Rijpstra W.I.C."/>
            <person name="Sinninghe Damste J.S."/>
            <person name="Rakitin A.L."/>
            <person name="Ravin N.V."/>
            <person name="Dedysh S.N."/>
        </authorList>
    </citation>
    <scope>NUCLEOTIDE SEQUENCE [LARGE SCALE GENOMIC DNA]</scope>
    <source>
        <strain evidence="3">AF10</strain>
    </source>
</reference>
<gene>
    <name evidence="2" type="ORF">GRAN_0713</name>
</gene>
<feature type="transmembrane region" description="Helical" evidence="1">
    <location>
        <begin position="6"/>
        <end position="24"/>
    </location>
</feature>
<reference evidence="2 3" key="1">
    <citation type="submission" date="2018-11" db="EMBL/GenBank/DDBJ databases">
        <authorList>
            <person name="Mardanov A.V."/>
            <person name="Ravin N.V."/>
            <person name="Dedysh S.N."/>
        </authorList>
    </citation>
    <scope>NUCLEOTIDE SEQUENCE [LARGE SCALE GENOMIC DNA]</scope>
    <source>
        <strain evidence="2 3">AF10</strain>
    </source>
</reference>
<evidence type="ECO:0000313" key="2">
    <source>
        <dbReference type="EMBL" id="RXH57403.1"/>
    </source>
</evidence>
<keyword evidence="1" id="KW-0812">Transmembrane</keyword>
<name>A0A4Q0T1F1_9BACT</name>
<dbReference type="EMBL" id="RDSM01000001">
    <property type="protein sequence ID" value="RXH57403.1"/>
    <property type="molecule type" value="Genomic_DNA"/>
</dbReference>
<dbReference type="RefSeq" id="WP_128911577.1">
    <property type="nucleotide sequence ID" value="NZ_RDSM01000001.1"/>
</dbReference>
<proteinExistence type="predicted"/>
<evidence type="ECO:0000256" key="1">
    <source>
        <dbReference type="SAM" id="Phobius"/>
    </source>
</evidence>
<sequence>MSHVAIMLTVWGVITAAFLALLAYNATVTRYEEDQLFLNDNNSHEHQLQDDIQKSVTRTRPYVRAFGGASALLGAVIVGMYTYDAWLRLQ</sequence>
<comment type="caution">
    <text evidence="2">The sequence shown here is derived from an EMBL/GenBank/DDBJ whole genome shotgun (WGS) entry which is preliminary data.</text>
</comment>
<dbReference type="OrthoDB" id="121416at2"/>
<accession>A0A4Q0T1F1</accession>
<protein>
    <submittedName>
        <fullName evidence="2">Uncharacterized protein</fullName>
    </submittedName>
</protein>
<organism evidence="2 3">
    <name type="scientific">Granulicella sibirica</name>
    <dbReference type="NCBI Taxonomy" id="2479048"/>
    <lineage>
        <taxon>Bacteria</taxon>
        <taxon>Pseudomonadati</taxon>
        <taxon>Acidobacteriota</taxon>
        <taxon>Terriglobia</taxon>
        <taxon>Terriglobales</taxon>
        <taxon>Acidobacteriaceae</taxon>
        <taxon>Granulicella</taxon>
    </lineage>
</organism>